<dbReference type="EMBL" id="CP048711">
    <property type="protein sequence ID" value="QIB66257.1"/>
    <property type="molecule type" value="Genomic_DNA"/>
</dbReference>
<dbReference type="InterPro" id="IPR033922">
    <property type="entry name" value="NAD_bind_Glu_DH"/>
</dbReference>
<feature type="binding site" evidence="8">
    <location>
        <position position="103"/>
    </location>
    <ligand>
        <name>substrate</name>
    </ligand>
</feature>
<feature type="binding site" evidence="8">
    <location>
        <position position="253"/>
    </location>
    <ligand>
        <name>NAD(+)</name>
        <dbReference type="ChEBI" id="CHEBI:57540"/>
    </ligand>
</feature>
<feature type="active site" description="Proton donor" evidence="7">
    <location>
        <position position="139"/>
    </location>
</feature>
<comment type="subunit">
    <text evidence="3">Homohexamer.</text>
</comment>
<dbReference type="Pfam" id="PF02812">
    <property type="entry name" value="ELFV_dehydrog_N"/>
    <property type="match status" value="1"/>
</dbReference>
<keyword evidence="4 6" id="KW-0560">Oxidoreductase</keyword>
<dbReference type="InterPro" id="IPR046346">
    <property type="entry name" value="Aminoacid_DH-like_N_sf"/>
</dbReference>
<dbReference type="InterPro" id="IPR033524">
    <property type="entry name" value="Glu/Leu/Phe/Val_DH_AS"/>
</dbReference>
<dbReference type="SUPFAM" id="SSF53223">
    <property type="entry name" value="Aminoacid dehydrogenase-like, N-terminal domain"/>
    <property type="match status" value="1"/>
</dbReference>
<dbReference type="AlphaFoldDB" id="A0A6C0U5I8"/>
<keyword evidence="8" id="KW-0547">Nucleotide-binding</keyword>
<evidence type="ECO:0000256" key="4">
    <source>
        <dbReference type="ARBA" id="ARBA00023002"/>
    </source>
</evidence>
<protein>
    <recommendedName>
        <fullName evidence="6">Glutamate dehydrogenase</fullName>
    </recommendedName>
</protein>
<evidence type="ECO:0000259" key="11">
    <source>
        <dbReference type="SMART" id="SM00839"/>
    </source>
</evidence>
<evidence type="ECO:0000256" key="10">
    <source>
        <dbReference type="RuleBase" id="RU004417"/>
    </source>
</evidence>
<dbReference type="FunFam" id="3.40.50.720:FF:000030">
    <property type="entry name" value="Glutamate dehydrogenase"/>
    <property type="match status" value="1"/>
</dbReference>
<dbReference type="SUPFAM" id="SSF51735">
    <property type="entry name" value="NAD(P)-binding Rossmann-fold domains"/>
    <property type="match status" value="1"/>
</dbReference>
<dbReference type="Gene3D" id="1.10.285.10">
    <property type="entry name" value="Glutamate Dehydrogenase, chain A, domain 3"/>
    <property type="match status" value="2"/>
</dbReference>
<dbReference type="FunFam" id="1.10.285.10:FF:000001">
    <property type="entry name" value="Glutamate dehydrogenase"/>
    <property type="match status" value="1"/>
</dbReference>
<feature type="binding site" evidence="8">
    <location>
        <position position="392"/>
    </location>
    <ligand>
        <name>substrate</name>
    </ligand>
</feature>
<accession>A0A6C0U5I8</accession>
<keyword evidence="13" id="KW-1185">Reference proteome</keyword>
<dbReference type="PANTHER" id="PTHR43571">
    <property type="entry name" value="NADP-SPECIFIC GLUTAMATE DEHYDROGENASE 1-RELATED"/>
    <property type="match status" value="1"/>
</dbReference>
<proteinExistence type="inferred from homology"/>
<dbReference type="Gene3D" id="3.40.50.10860">
    <property type="entry name" value="Leucine Dehydrogenase, chain A, domain 1"/>
    <property type="match status" value="1"/>
</dbReference>
<feature type="binding site" evidence="8">
    <location>
        <position position="124"/>
    </location>
    <ligand>
        <name>substrate</name>
    </ligand>
</feature>
<comment type="function">
    <text evidence="1">Catalyzes the reversible oxidative deamination of glutamate to alpha-ketoglutarate and ammonia.</text>
</comment>
<feature type="domain" description="Glutamate/phenylalanine/leucine/valine/L-tryptophan dehydrogenase C-terminal" evidence="11">
    <location>
        <begin position="215"/>
        <end position="458"/>
    </location>
</feature>
<keyword evidence="8" id="KW-0520">NAD</keyword>
<evidence type="ECO:0000256" key="6">
    <source>
        <dbReference type="PIRNR" id="PIRNR000185"/>
    </source>
</evidence>
<feature type="site" description="Important for catalysis" evidence="9">
    <location>
        <position position="179"/>
    </location>
</feature>
<feature type="binding site" evidence="8">
    <location>
        <position position="127"/>
    </location>
    <ligand>
        <name>substrate</name>
    </ligand>
</feature>
<evidence type="ECO:0000256" key="8">
    <source>
        <dbReference type="PIRSR" id="PIRSR000185-2"/>
    </source>
</evidence>
<feature type="binding site" evidence="8">
    <location>
        <position position="222"/>
    </location>
    <ligand>
        <name>NAD(+)</name>
        <dbReference type="ChEBI" id="CHEBI:57540"/>
    </ligand>
</feature>
<dbReference type="CDD" id="cd05313">
    <property type="entry name" value="NAD_bind_2_Glu_DH"/>
    <property type="match status" value="1"/>
</dbReference>
<feature type="binding site" evidence="8">
    <location>
        <position position="178"/>
    </location>
    <ligand>
        <name>substrate</name>
    </ligand>
</feature>
<gene>
    <name evidence="12" type="primary">gdhA</name>
    <name evidence="12" type="ORF">G3T16_13420</name>
</gene>
<dbReference type="InterPro" id="IPR006096">
    <property type="entry name" value="Glu/Leu/Phe/Val/Trp_DH_C"/>
</dbReference>
<dbReference type="GO" id="GO:0004354">
    <property type="term" value="F:glutamate dehydrogenase (NADP+) activity"/>
    <property type="evidence" value="ECO:0007669"/>
    <property type="project" value="UniProtKB-EC"/>
</dbReference>
<evidence type="ECO:0000256" key="9">
    <source>
        <dbReference type="PIRSR" id="PIRSR000185-3"/>
    </source>
</evidence>
<dbReference type="SMART" id="SM00839">
    <property type="entry name" value="ELFV_dehydrog"/>
    <property type="match status" value="1"/>
</dbReference>
<dbReference type="PRINTS" id="PR00082">
    <property type="entry name" value="GLFDHDRGNASE"/>
</dbReference>
<dbReference type="Gene3D" id="3.40.50.720">
    <property type="entry name" value="NAD(P)-binding Rossmann-like Domain"/>
    <property type="match status" value="1"/>
</dbReference>
<evidence type="ECO:0000256" key="5">
    <source>
        <dbReference type="ARBA" id="ARBA00048584"/>
    </source>
</evidence>
<dbReference type="InterPro" id="IPR006095">
    <property type="entry name" value="Glu/Leu/Phe/Val/Trp_DH"/>
</dbReference>
<dbReference type="InterPro" id="IPR050724">
    <property type="entry name" value="Glu_Leu_Phe_Val_DH"/>
</dbReference>
<dbReference type="InterPro" id="IPR036291">
    <property type="entry name" value="NAD(P)-bd_dom_sf"/>
</dbReference>
<dbReference type="InterPro" id="IPR006097">
    <property type="entry name" value="Glu/Leu/Phe/Val/Trp_DH_dimer"/>
</dbReference>
<dbReference type="PANTHER" id="PTHR43571:SF1">
    <property type="entry name" value="NADP-SPECIFIC GLUTAMATE DEHYDROGENASE 1-RELATED"/>
    <property type="match status" value="1"/>
</dbReference>
<comment type="catalytic activity">
    <reaction evidence="5">
        <text>L-glutamate + NADP(+) + H2O = 2-oxoglutarate + NH4(+) + NADPH + H(+)</text>
        <dbReference type="Rhea" id="RHEA:11612"/>
        <dbReference type="ChEBI" id="CHEBI:15377"/>
        <dbReference type="ChEBI" id="CHEBI:15378"/>
        <dbReference type="ChEBI" id="CHEBI:16810"/>
        <dbReference type="ChEBI" id="CHEBI:28938"/>
        <dbReference type="ChEBI" id="CHEBI:29985"/>
        <dbReference type="ChEBI" id="CHEBI:57783"/>
        <dbReference type="ChEBI" id="CHEBI:58349"/>
        <dbReference type="EC" id="1.4.1.4"/>
    </reaction>
</comment>
<name>A0A6C0U5I8_9GAMM</name>
<evidence type="ECO:0000256" key="3">
    <source>
        <dbReference type="ARBA" id="ARBA00011643"/>
    </source>
</evidence>
<evidence type="ECO:0000313" key="12">
    <source>
        <dbReference type="EMBL" id="QIB66257.1"/>
    </source>
</evidence>
<dbReference type="GO" id="GO:0006537">
    <property type="term" value="P:glutamate biosynthetic process"/>
    <property type="evidence" value="ECO:0007669"/>
    <property type="project" value="TreeGrafter"/>
</dbReference>
<evidence type="ECO:0000256" key="7">
    <source>
        <dbReference type="PIRSR" id="PIRSR000185-1"/>
    </source>
</evidence>
<dbReference type="GO" id="GO:0005829">
    <property type="term" value="C:cytosol"/>
    <property type="evidence" value="ECO:0007669"/>
    <property type="project" value="TreeGrafter"/>
</dbReference>
<dbReference type="FunFam" id="3.40.50.10860:FF:000002">
    <property type="entry name" value="Glutamate dehydrogenase"/>
    <property type="match status" value="1"/>
</dbReference>
<evidence type="ECO:0000313" key="13">
    <source>
        <dbReference type="Proteomes" id="UP000477680"/>
    </source>
</evidence>
<dbReference type="NCBIfam" id="NF006929">
    <property type="entry name" value="PRK09414.1"/>
    <property type="match status" value="1"/>
</dbReference>
<dbReference type="PIRSF" id="PIRSF000185">
    <property type="entry name" value="Glu_DH"/>
    <property type="match status" value="1"/>
</dbReference>
<sequence length="460" mass="50584">MADHKEKQAVNTHQADDLASFLAGVERRNPGEPEFLQAVQEVAMHIIPYIGDKPVYKELMILERMTEPDRIVTFRVVWEDDQGNVRVNRGFRVQQNNAIGPYKGGIRFHPSVNQSVLKFLAFEQVFKNSLTGLPLGGGKGGADFNPKGKSDREVMRFCQAFMTELSKHIGPDTDVPAGDIGVGAREVGYMFGQYKRLLNRFEGVLTGKALEFGGSRIRTEATGYGCVYMMEEMLAHHGESIEGRSCVVSGSGNVATFCAEKLIELGARVLTLSDSGGFIYDAEGITRDKLQWVMELKNKRRGRIEEYVGEFGGEFFANERPWGVPCELAFPCATQNEIEAADAEKLIANNCRGIAEGANMPATPEAIHVIQARNSLLHAPSKAANAGGVAVSGLEMSQNSLRMQWTREEVDQHLRKIIRAIHDQCVEFGTAADGHIDYFKGANIAGFNKVASAMIAYGVM</sequence>
<reference evidence="12 13" key="1">
    <citation type="submission" date="2020-02" db="EMBL/GenBank/DDBJ databases">
        <title>Genome sequencing for Kineobactrum sp. M2.</title>
        <authorList>
            <person name="Park S.-J."/>
        </authorList>
    </citation>
    <scope>NUCLEOTIDE SEQUENCE [LARGE SCALE GENOMIC DNA]</scope>
    <source>
        <strain evidence="12 13">M2</strain>
    </source>
</reference>
<dbReference type="KEGG" id="kim:G3T16_13420"/>
<dbReference type="Proteomes" id="UP000477680">
    <property type="component" value="Chromosome"/>
</dbReference>
<organism evidence="12 13">
    <name type="scientific">Kineobactrum salinum</name>
    <dbReference type="NCBI Taxonomy" id="2708301"/>
    <lineage>
        <taxon>Bacteria</taxon>
        <taxon>Pseudomonadati</taxon>
        <taxon>Pseudomonadota</taxon>
        <taxon>Gammaproteobacteria</taxon>
        <taxon>Cellvibrionales</taxon>
        <taxon>Halieaceae</taxon>
        <taxon>Kineobactrum</taxon>
    </lineage>
</organism>
<dbReference type="GO" id="GO:0000166">
    <property type="term" value="F:nucleotide binding"/>
    <property type="evidence" value="ECO:0007669"/>
    <property type="project" value="UniProtKB-KW"/>
</dbReference>
<evidence type="ECO:0000256" key="1">
    <source>
        <dbReference type="ARBA" id="ARBA00003868"/>
    </source>
</evidence>
<dbReference type="Pfam" id="PF00208">
    <property type="entry name" value="ELFV_dehydrog"/>
    <property type="match status" value="1"/>
</dbReference>
<dbReference type="InterPro" id="IPR014362">
    <property type="entry name" value="Glu_DH"/>
</dbReference>
<evidence type="ECO:0000256" key="2">
    <source>
        <dbReference type="ARBA" id="ARBA00006382"/>
    </source>
</evidence>
<comment type="similarity">
    <text evidence="2 6 10">Belongs to the Glu/Leu/Phe/Val dehydrogenases family.</text>
</comment>
<dbReference type="PROSITE" id="PS00074">
    <property type="entry name" value="GLFV_DEHYDROGENASE"/>
    <property type="match status" value="1"/>
</dbReference>